<gene>
    <name evidence="1" type="ORF">VSW3_3</name>
</gene>
<dbReference type="Proteomes" id="UP000222360">
    <property type="component" value="Segment"/>
</dbReference>
<dbReference type="Gene3D" id="3.40.50.300">
    <property type="entry name" value="P-loop containing nucleotide triphosphate hydrolases"/>
    <property type="match status" value="1"/>
</dbReference>
<dbReference type="EMBL" id="KX066068">
    <property type="protein sequence ID" value="ANH51079.1"/>
    <property type="molecule type" value="Genomic_DNA"/>
</dbReference>
<name>A0A173GDF0_9CAUD</name>
<proteinExistence type="predicted"/>
<keyword evidence="2" id="KW-1185">Reference proteome</keyword>
<dbReference type="OrthoDB" id="8207at10239"/>
<keyword evidence="1" id="KW-0067">ATP-binding</keyword>
<accession>A0A173GDF0</accession>
<dbReference type="GO" id="GO:0004386">
    <property type="term" value="F:helicase activity"/>
    <property type="evidence" value="ECO:0007669"/>
    <property type="project" value="UniProtKB-KW"/>
</dbReference>
<evidence type="ECO:0000313" key="2">
    <source>
        <dbReference type="Proteomes" id="UP000222360"/>
    </source>
</evidence>
<reference evidence="1 2" key="1">
    <citation type="submission" date="2016-04" db="EMBL/GenBank/DDBJ databases">
        <title>Complete genome of Pseudomonas fluorescens phage VSW-3.</title>
        <authorList>
            <person name="Zhang C.-J."/>
            <person name="Wei Y.-L."/>
            <person name="Ji X.-L."/>
        </authorList>
    </citation>
    <scope>NUCLEOTIDE SEQUENCE [LARGE SCALE GENOMIC DNA]</scope>
</reference>
<organism evidence="1 2">
    <name type="scientific">Pseudomonas phage VSW-3</name>
    <dbReference type="NCBI Taxonomy" id="1852562"/>
    <lineage>
        <taxon>Viruses</taxon>
        <taxon>Duplodnaviria</taxon>
        <taxon>Heunggongvirae</taxon>
        <taxon>Uroviricota</taxon>
        <taxon>Caudoviricetes</taxon>
        <taxon>Autographivirales</taxon>
        <taxon>Autonotataviridae</taxon>
        <taxon>Napahaivirus</taxon>
        <taxon>Napahaivirus VSW3</taxon>
    </lineage>
</organism>
<keyword evidence="1" id="KW-0378">Hydrolase</keyword>
<keyword evidence="1" id="KW-0347">Helicase</keyword>
<protein>
    <submittedName>
        <fullName evidence="1">DNA helicase</fullName>
    </submittedName>
</protein>
<evidence type="ECO:0000313" key="1">
    <source>
        <dbReference type="EMBL" id="ANH51079.1"/>
    </source>
</evidence>
<dbReference type="InterPro" id="IPR027417">
    <property type="entry name" value="P-loop_NTPase"/>
</dbReference>
<keyword evidence="1" id="KW-0547">Nucleotide-binding</keyword>
<sequence length="425" mass="47705">MVNPKSVDAHTNAILEAYDSFFKLDAECETIPVSDGFQTWFFLSKPKLGDEAKAILTAVFKQAEKEPNEFAKKIIVKQILQADLAVKTTEIMDRYHDGEDVDPAAELNTIYQHYQIAMEGTSKKFEFVELDEELFLEDQNNEGLVPRWSCLQMYMRPWRGGDFIIFAARPDSGKTSAIADNITYMGPQVTEYNKAQHDEWMSRCMDTAGDLVEPKPRIILWLNNEGPGKRILKRVVQAAFGVPMSEIIKKQSDGTLWTEYECLMGGNKHVIKVKDIHGWSAAMVEELIKDTVPMLVVYDMIDNIQFTNGVSNGGTRTDQLLEAMYAWGRNMAVIYDHVGLATSQTSGDAAELSYPLMHMLKDSKTGKQGACDAIIMMGNKEEDASQEATRWISTPKNKLALEGMGKSPRAETVFDYATSRFIGAD</sequence>